<evidence type="ECO:0000313" key="3">
    <source>
        <dbReference type="Proteomes" id="UP000605990"/>
    </source>
</evidence>
<dbReference type="Proteomes" id="UP000605990">
    <property type="component" value="Unassembled WGS sequence"/>
</dbReference>
<sequence length="65" mass="7897">MDFLDFFILLDQISNPIKAIKNYWLKLTDKNEYLGERFIAFLCLFLLLGFYFLMGYILFFILLKK</sequence>
<organism evidence="2 3">
    <name type="scientific">Flavobacterium bernardetii</name>
    <dbReference type="NCBI Taxonomy" id="2813823"/>
    <lineage>
        <taxon>Bacteria</taxon>
        <taxon>Pseudomonadati</taxon>
        <taxon>Bacteroidota</taxon>
        <taxon>Flavobacteriia</taxon>
        <taxon>Flavobacteriales</taxon>
        <taxon>Flavobacteriaceae</taxon>
        <taxon>Flavobacterium</taxon>
    </lineage>
</organism>
<feature type="transmembrane region" description="Helical" evidence="1">
    <location>
        <begin position="38"/>
        <end position="63"/>
    </location>
</feature>
<accession>A0ABR7J069</accession>
<keyword evidence="1" id="KW-0472">Membrane</keyword>
<gene>
    <name evidence="2" type="ORF">H8R27_11080</name>
</gene>
<comment type="caution">
    <text evidence="2">The sequence shown here is derived from an EMBL/GenBank/DDBJ whole genome shotgun (WGS) entry which is preliminary data.</text>
</comment>
<protein>
    <submittedName>
        <fullName evidence="2">Uncharacterized protein</fullName>
    </submittedName>
</protein>
<name>A0ABR7J069_9FLAO</name>
<dbReference type="RefSeq" id="WP_166125892.1">
    <property type="nucleotide sequence ID" value="NZ_JAANOQ010000002.1"/>
</dbReference>
<keyword evidence="1" id="KW-1133">Transmembrane helix</keyword>
<evidence type="ECO:0000256" key="1">
    <source>
        <dbReference type="SAM" id="Phobius"/>
    </source>
</evidence>
<reference evidence="2 3" key="1">
    <citation type="submission" date="2020-08" db="EMBL/GenBank/DDBJ databases">
        <title>Description of novel Flavobacterium F-408 isolate.</title>
        <authorList>
            <person name="Saticioglu I.B."/>
            <person name="Duman M."/>
            <person name="Altun S."/>
        </authorList>
    </citation>
    <scope>NUCLEOTIDE SEQUENCE [LARGE SCALE GENOMIC DNA]</scope>
    <source>
        <strain evidence="2 3">F-408</strain>
    </source>
</reference>
<keyword evidence="1" id="KW-0812">Transmembrane</keyword>
<evidence type="ECO:0000313" key="2">
    <source>
        <dbReference type="EMBL" id="MBC5835426.1"/>
    </source>
</evidence>
<dbReference type="EMBL" id="JACRUN010000006">
    <property type="protein sequence ID" value="MBC5835426.1"/>
    <property type="molecule type" value="Genomic_DNA"/>
</dbReference>
<proteinExistence type="predicted"/>
<keyword evidence="3" id="KW-1185">Reference proteome</keyword>